<dbReference type="OrthoDB" id="5519072at2"/>
<sequence>MPHQDQPLTNDDEEDEVLLSEEDEDLLEWASTAELYAVGYIRILADAIERGDDDLQVDPMAWENTLTAVEWAMLEHIRGRLHGPTAITVEDVERMRRLRGLGSSALSGGERSPELGTLALRCMESLFGPDWKRAAREAASYARALSQVVHPRSGTEQEPR</sequence>
<dbReference type="AlphaFoldDB" id="A0A2L0ELJ8"/>
<name>A0A2L0ELJ8_SORCE</name>
<accession>A0A2L0ELJ8</accession>
<dbReference type="Proteomes" id="UP000238348">
    <property type="component" value="Chromosome"/>
</dbReference>
<protein>
    <submittedName>
        <fullName evidence="1">Uncharacterized protein</fullName>
    </submittedName>
</protein>
<organism evidence="1 2">
    <name type="scientific">Sorangium cellulosum</name>
    <name type="common">Polyangium cellulosum</name>
    <dbReference type="NCBI Taxonomy" id="56"/>
    <lineage>
        <taxon>Bacteria</taxon>
        <taxon>Pseudomonadati</taxon>
        <taxon>Myxococcota</taxon>
        <taxon>Polyangia</taxon>
        <taxon>Polyangiales</taxon>
        <taxon>Polyangiaceae</taxon>
        <taxon>Sorangium</taxon>
    </lineage>
</organism>
<dbReference type="RefSeq" id="WP_104978023.1">
    <property type="nucleotide sequence ID" value="NZ_CP012673.1"/>
</dbReference>
<evidence type="ECO:0000313" key="1">
    <source>
        <dbReference type="EMBL" id="AUX40171.1"/>
    </source>
</evidence>
<dbReference type="EMBL" id="CP012673">
    <property type="protein sequence ID" value="AUX40171.1"/>
    <property type="molecule type" value="Genomic_DNA"/>
</dbReference>
<proteinExistence type="predicted"/>
<gene>
    <name evidence="1" type="ORF">SOCE26_015700</name>
</gene>
<reference evidence="1 2" key="1">
    <citation type="submission" date="2015-09" db="EMBL/GenBank/DDBJ databases">
        <title>Sorangium comparison.</title>
        <authorList>
            <person name="Zaburannyi N."/>
            <person name="Bunk B."/>
            <person name="Overmann J."/>
            <person name="Mueller R."/>
        </authorList>
    </citation>
    <scope>NUCLEOTIDE SEQUENCE [LARGE SCALE GENOMIC DNA]</scope>
    <source>
        <strain evidence="1 2">So ce26</strain>
    </source>
</reference>
<evidence type="ECO:0000313" key="2">
    <source>
        <dbReference type="Proteomes" id="UP000238348"/>
    </source>
</evidence>